<dbReference type="EMBL" id="JAEPRE010000154">
    <property type="protein sequence ID" value="KAG2231363.1"/>
    <property type="molecule type" value="Genomic_DNA"/>
</dbReference>
<dbReference type="InterPro" id="IPR000571">
    <property type="entry name" value="Znf_CCCH"/>
</dbReference>
<dbReference type="SUPFAM" id="SSF90229">
    <property type="entry name" value="CCCH zinc finger"/>
    <property type="match status" value="1"/>
</dbReference>
<evidence type="ECO:0000256" key="4">
    <source>
        <dbReference type="PROSITE-ProRule" id="PRU00723"/>
    </source>
</evidence>
<dbReference type="AlphaFoldDB" id="A0A8H7SN28"/>
<evidence type="ECO:0000259" key="5">
    <source>
        <dbReference type="PROSITE" id="PS50103"/>
    </source>
</evidence>
<dbReference type="PROSITE" id="PS50103">
    <property type="entry name" value="ZF_C3H1"/>
    <property type="match status" value="1"/>
</dbReference>
<keyword evidence="3 4" id="KW-0862">Zinc</keyword>
<name>A0A8H7SN28_9FUNG</name>
<dbReference type="PANTHER" id="PTHR36971:SF3">
    <property type="entry name" value="C3H1-TYPE DOMAIN-CONTAINING PROTEIN"/>
    <property type="match status" value="1"/>
</dbReference>
<gene>
    <name evidence="6" type="ORF">INT48_007488</name>
</gene>
<keyword evidence="1 4" id="KW-0479">Metal-binding</keyword>
<organism evidence="6 7">
    <name type="scientific">Thamnidium elegans</name>
    <dbReference type="NCBI Taxonomy" id="101142"/>
    <lineage>
        <taxon>Eukaryota</taxon>
        <taxon>Fungi</taxon>
        <taxon>Fungi incertae sedis</taxon>
        <taxon>Mucoromycota</taxon>
        <taxon>Mucoromycotina</taxon>
        <taxon>Mucoromycetes</taxon>
        <taxon>Mucorales</taxon>
        <taxon>Mucorineae</taxon>
        <taxon>Mucoraceae</taxon>
        <taxon>Thamnidium</taxon>
    </lineage>
</organism>
<dbReference type="GO" id="GO:0008270">
    <property type="term" value="F:zinc ion binding"/>
    <property type="evidence" value="ECO:0007669"/>
    <property type="project" value="UniProtKB-KW"/>
</dbReference>
<reference evidence="6" key="1">
    <citation type="submission" date="2021-01" db="EMBL/GenBank/DDBJ databases">
        <title>Metabolic potential, ecology and presence of endohyphal bacteria is reflected in genomic diversity of Mucoromycotina.</title>
        <authorList>
            <person name="Muszewska A."/>
            <person name="Okrasinska A."/>
            <person name="Steczkiewicz K."/>
            <person name="Drgas O."/>
            <person name="Orlowska M."/>
            <person name="Perlinska-Lenart U."/>
            <person name="Aleksandrzak-Piekarczyk T."/>
            <person name="Szatraj K."/>
            <person name="Zielenkiewicz U."/>
            <person name="Pilsyk S."/>
            <person name="Malc E."/>
            <person name="Mieczkowski P."/>
            <person name="Kruszewska J.S."/>
            <person name="Biernat P."/>
            <person name="Pawlowska J."/>
        </authorList>
    </citation>
    <scope>NUCLEOTIDE SEQUENCE</scope>
    <source>
        <strain evidence="6">WA0000018081</strain>
    </source>
</reference>
<accession>A0A8H7SN28</accession>
<evidence type="ECO:0000256" key="2">
    <source>
        <dbReference type="ARBA" id="ARBA00022771"/>
    </source>
</evidence>
<proteinExistence type="predicted"/>
<evidence type="ECO:0000313" key="6">
    <source>
        <dbReference type="EMBL" id="KAG2231363.1"/>
    </source>
</evidence>
<dbReference type="Proteomes" id="UP000613177">
    <property type="component" value="Unassembled WGS sequence"/>
</dbReference>
<keyword evidence="2 4" id="KW-0863">Zinc-finger</keyword>
<keyword evidence="7" id="KW-1185">Reference proteome</keyword>
<evidence type="ECO:0000313" key="7">
    <source>
        <dbReference type="Proteomes" id="UP000613177"/>
    </source>
</evidence>
<evidence type="ECO:0000256" key="1">
    <source>
        <dbReference type="ARBA" id="ARBA00022723"/>
    </source>
</evidence>
<dbReference type="PANTHER" id="PTHR36971">
    <property type="entry name" value="UNNAMED PRODUCT"/>
    <property type="match status" value="1"/>
</dbReference>
<feature type="zinc finger region" description="C3H1-type" evidence="4">
    <location>
        <begin position="133"/>
        <end position="161"/>
    </location>
</feature>
<feature type="domain" description="C3H1-type" evidence="5">
    <location>
        <begin position="133"/>
        <end position="161"/>
    </location>
</feature>
<dbReference type="InterPro" id="IPR036855">
    <property type="entry name" value="Znf_CCCH_sf"/>
</dbReference>
<comment type="caution">
    <text evidence="6">The sequence shown here is derived from an EMBL/GenBank/DDBJ whole genome shotgun (WGS) entry which is preliminary data.</text>
</comment>
<sequence>MLNDIKTVCTITGQIRRRRKLCKFLFFIEIQHNDQTPNSQIFFRSDDDSLDDESFQDSYRSCRPGQVVQVEVGEPHDPTEQKGKSYKVWQCNKPVVVVAPYTDREPFVQDPPLSSTKPDVTQVIELANGQKVQKSDLVCKYWVNKNPCERGERCLFQHPVGEEFEKARIQWLEEREKNRKIATHNPEDPHKSKKPHGLRAIIFAEWVRTTFKDVLEEGLINYNNSTLESKSVVLDVAGGKGEISYVLGRGFGIPSTVIEPVKRKLPNYWFTRLRRLMYRFETGTMEQPDWKSKDIQIDLMSWPCNVTPTYLHTLLDDQFLIDYADLVSTVSLFIGLHSDQATIPIVDAALKAGKAFAVVPCCVFSHDNRTRRLKSGELVTTTEQQIQYICEKDTNGRGQIKTAYLDFEGKNVVVYWIPSQKKEEEF</sequence>
<protein>
    <recommendedName>
        <fullName evidence="5">C3H1-type domain-containing protein</fullName>
    </recommendedName>
</protein>
<evidence type="ECO:0000256" key="3">
    <source>
        <dbReference type="ARBA" id="ARBA00022833"/>
    </source>
</evidence>